<feature type="transmembrane region" description="Helical" evidence="1">
    <location>
        <begin position="7"/>
        <end position="25"/>
    </location>
</feature>
<dbReference type="EMBL" id="FO203512">
    <property type="protein sequence ID" value="CCK75025.1"/>
    <property type="molecule type" value="Genomic_DNA"/>
</dbReference>
<feature type="transmembrane region" description="Helical" evidence="1">
    <location>
        <begin position="31"/>
        <end position="50"/>
    </location>
</feature>
<protein>
    <submittedName>
        <fullName evidence="2">Uncharacterized protein</fullName>
    </submittedName>
</protein>
<dbReference type="OrthoDB" id="9807255at2"/>
<name>R4YKY5_OLEAN</name>
<keyword evidence="3" id="KW-1185">Reference proteome</keyword>
<reference evidence="2 3" key="1">
    <citation type="journal article" date="2013" name="Nat. Commun.">
        <title>Genome sequence and functional genomic analysis of the oil-degrading bacterium Oleispira antarctica.</title>
        <authorList>
            <person name="Kube M."/>
            <person name="Chernikova T.N."/>
            <person name="Al-Ramahi Y."/>
            <person name="Beloqui A."/>
            <person name="Lopez-Cortez N."/>
            <person name="Guazzaroni M.E."/>
            <person name="Heipieper H.J."/>
            <person name="Klages S."/>
            <person name="Kotsyurbenko O.R."/>
            <person name="Langer I."/>
            <person name="Nechitaylo T.Y."/>
            <person name="Lunsdorf H."/>
            <person name="Fernandez M."/>
            <person name="Juarez S."/>
            <person name="Ciordia S."/>
            <person name="Singer A."/>
            <person name="Kagan O."/>
            <person name="Egorova O."/>
            <person name="Petit P.A."/>
            <person name="Stogios P."/>
            <person name="Kim Y."/>
            <person name="Tchigvintsev A."/>
            <person name="Flick R."/>
            <person name="Denaro R."/>
            <person name="Genovese M."/>
            <person name="Albar J.P."/>
            <person name="Reva O.N."/>
            <person name="Martinez-Gomariz M."/>
            <person name="Tran H."/>
            <person name="Ferrer M."/>
            <person name="Savchenko A."/>
            <person name="Yakunin A.F."/>
            <person name="Yakimov M.M."/>
            <person name="Golyshina O.V."/>
            <person name="Reinhardt R."/>
            <person name="Golyshin P.N."/>
        </authorList>
    </citation>
    <scope>NUCLEOTIDE SEQUENCE [LARGE SCALE GENOMIC DNA]</scope>
</reference>
<keyword evidence="1" id="KW-0472">Membrane</keyword>
<dbReference type="HOGENOM" id="CLU_1584813_0_0_6"/>
<dbReference type="AlphaFoldDB" id="R4YKY5"/>
<dbReference type="Proteomes" id="UP000032749">
    <property type="component" value="Chromosome"/>
</dbReference>
<accession>R4YKY5</accession>
<evidence type="ECO:0000313" key="3">
    <source>
        <dbReference type="Proteomes" id="UP000032749"/>
    </source>
</evidence>
<organism evidence="2 3">
    <name type="scientific">Oleispira antarctica RB-8</name>
    <dbReference type="NCBI Taxonomy" id="698738"/>
    <lineage>
        <taxon>Bacteria</taxon>
        <taxon>Pseudomonadati</taxon>
        <taxon>Pseudomonadota</taxon>
        <taxon>Gammaproteobacteria</taxon>
        <taxon>Oceanospirillales</taxon>
        <taxon>Oceanospirillaceae</taxon>
        <taxon>Oleispira</taxon>
    </lineage>
</organism>
<gene>
    <name evidence="2" type="ORF">OLEAN_C08490</name>
</gene>
<dbReference type="KEGG" id="oai:OLEAN_C08490"/>
<evidence type="ECO:0000256" key="1">
    <source>
        <dbReference type="SAM" id="Phobius"/>
    </source>
</evidence>
<sequence length="168" mass="19121">MITLKELLTLGPLAVLIFSGIAYYFGGKGWAIGVAVLLIIGMIGNLIEILKNKFQQSETNSDSIISTSYYSDDDIDYEEDEVEETKPRNKYIDKIQFEYRTASGNKQTYTVLVYKGLRGDLEGWCIERDGIRTFLPERIVNKEVTKLDTGEVLTLKDWRASFRNSKVS</sequence>
<evidence type="ECO:0000313" key="2">
    <source>
        <dbReference type="EMBL" id="CCK75025.1"/>
    </source>
</evidence>
<dbReference type="STRING" id="698738.OLEAN_C08490"/>
<keyword evidence="1" id="KW-0812">Transmembrane</keyword>
<keyword evidence="1" id="KW-1133">Transmembrane helix</keyword>
<proteinExistence type="predicted"/>